<dbReference type="STRING" id="445709.ABW99_01975"/>
<dbReference type="PANTHER" id="PTHR38041">
    <property type="entry name" value="CHORISMATE MUTASE"/>
    <property type="match status" value="1"/>
</dbReference>
<dbReference type="InterPro" id="IPR036263">
    <property type="entry name" value="Chorismate_II_sf"/>
</dbReference>
<sequence>MSHYSRIALSGALSLLVLLGTARAWARTPGDPALDPLLHAVIERLHVGDEVARAKWQSHKPVEDTAREQALLAEVERQAPAHGVKPAQARQFFENQIAASKLIQSVLLDRWRRGGPPPGPAPDLVKDLRPRLDRLTVDLLDGLAQAAPITALPRPACAARVIRAAREQAHQAHLDKLHRAALEQALHGVCAGR</sequence>
<dbReference type="RefSeq" id="WP_047212716.1">
    <property type="nucleotide sequence ID" value="NZ_CP011568.3"/>
</dbReference>
<dbReference type="InterPro" id="IPR002701">
    <property type="entry name" value="CM_II_prokaryot"/>
</dbReference>
<gene>
    <name evidence="8" type="ORF">ABW99_01975</name>
</gene>
<dbReference type="GO" id="GO:0004106">
    <property type="term" value="F:chorismate mutase activity"/>
    <property type="evidence" value="ECO:0007669"/>
    <property type="project" value="UniProtKB-EC"/>
</dbReference>
<dbReference type="PROSITE" id="PS51168">
    <property type="entry name" value="CHORISMATE_MUT_2"/>
    <property type="match status" value="1"/>
</dbReference>
<evidence type="ECO:0000256" key="2">
    <source>
        <dbReference type="ARBA" id="ARBA00012404"/>
    </source>
</evidence>
<feature type="domain" description="Chorismate mutase" evidence="7">
    <location>
        <begin position="13"/>
        <end position="108"/>
    </location>
</feature>
<dbReference type="PANTHER" id="PTHR38041:SF2">
    <property type="entry name" value="SECRETED CHORISMATE MUTASE"/>
    <property type="match status" value="1"/>
</dbReference>
<dbReference type="SUPFAM" id="SSF48600">
    <property type="entry name" value="Chorismate mutase II"/>
    <property type="match status" value="1"/>
</dbReference>
<proteinExistence type="predicted"/>
<dbReference type="NCBIfam" id="TIGR01806">
    <property type="entry name" value="CM_mono2"/>
    <property type="match status" value="1"/>
</dbReference>
<evidence type="ECO:0000256" key="1">
    <source>
        <dbReference type="ARBA" id="ARBA00004817"/>
    </source>
</evidence>
<keyword evidence="4 5" id="KW-0413">Isomerase</keyword>
<dbReference type="SMART" id="SM00830">
    <property type="entry name" value="CM_2"/>
    <property type="match status" value="1"/>
</dbReference>
<dbReference type="Pfam" id="PF01817">
    <property type="entry name" value="CM_2"/>
    <property type="match status" value="1"/>
</dbReference>
<name>A0A0G3EME8_9BURK</name>
<comment type="catalytic activity">
    <reaction evidence="5">
        <text>chorismate = prephenate</text>
        <dbReference type="Rhea" id="RHEA:13897"/>
        <dbReference type="ChEBI" id="CHEBI:29748"/>
        <dbReference type="ChEBI" id="CHEBI:29934"/>
        <dbReference type="EC" id="5.4.99.5"/>
    </reaction>
</comment>
<dbReference type="InterPro" id="IPR051331">
    <property type="entry name" value="Chorismate_mutase-related"/>
</dbReference>
<reference evidence="9" key="1">
    <citation type="submission" date="2015-06" db="EMBL/GenBank/DDBJ databases">
        <authorList>
            <person name="Lim Y.L."/>
            <person name="Ee R."/>
            <person name="Yong D."/>
            <person name="How K.Y."/>
            <person name="Yin W.F."/>
            <person name="Chan K.G."/>
        </authorList>
    </citation>
    <scope>NUCLEOTIDE SEQUENCE [LARGE SCALE GENOMIC DNA]</scope>
    <source>
        <strain evidence="9">DSM 25325</strain>
    </source>
</reference>
<evidence type="ECO:0000256" key="4">
    <source>
        <dbReference type="ARBA" id="ARBA00023235"/>
    </source>
</evidence>
<dbReference type="GO" id="GO:0046417">
    <property type="term" value="P:chorismate metabolic process"/>
    <property type="evidence" value="ECO:0007669"/>
    <property type="project" value="InterPro"/>
</dbReference>
<dbReference type="PATRIC" id="fig|445709.3.peg.430"/>
<keyword evidence="3 6" id="KW-0732">Signal</keyword>
<comment type="function">
    <text evidence="5">Catalyzes the Claisen rearrangement of chorismate to prephenate.</text>
</comment>
<dbReference type="NCBIfam" id="NF006741">
    <property type="entry name" value="PRK09269.1"/>
    <property type="match status" value="1"/>
</dbReference>
<accession>A0A0G3EME8</accession>
<dbReference type="InterPro" id="IPR036979">
    <property type="entry name" value="CM_dom_sf"/>
</dbReference>
<evidence type="ECO:0000256" key="3">
    <source>
        <dbReference type="ARBA" id="ARBA00022729"/>
    </source>
</evidence>
<dbReference type="Proteomes" id="UP000036700">
    <property type="component" value="Chromosome"/>
</dbReference>
<dbReference type="GO" id="GO:0009697">
    <property type="term" value="P:salicylic acid biosynthetic process"/>
    <property type="evidence" value="ECO:0007669"/>
    <property type="project" value="TreeGrafter"/>
</dbReference>
<dbReference type="EC" id="5.4.99.5" evidence="2 5"/>
<dbReference type="KEGG" id="ptx:ABW99_01975"/>
<evidence type="ECO:0000256" key="5">
    <source>
        <dbReference type="PIRNR" id="PIRNR026640"/>
    </source>
</evidence>
<dbReference type="InterPro" id="IPR008240">
    <property type="entry name" value="Chorismate_mutase_periplasmic"/>
</dbReference>
<feature type="signal peptide" evidence="6">
    <location>
        <begin position="1"/>
        <end position="26"/>
    </location>
</feature>
<feature type="chain" id="PRO_5002553510" description="Chorismate mutase" evidence="6">
    <location>
        <begin position="27"/>
        <end position="193"/>
    </location>
</feature>
<evidence type="ECO:0000313" key="9">
    <source>
        <dbReference type="Proteomes" id="UP000036700"/>
    </source>
</evidence>
<comment type="pathway">
    <text evidence="1 5">Metabolic intermediate biosynthesis; prephenate biosynthesis; prephenate from chorismate: step 1/1.</text>
</comment>
<evidence type="ECO:0000256" key="6">
    <source>
        <dbReference type="SAM" id="SignalP"/>
    </source>
</evidence>
<dbReference type="UniPathway" id="UPA00120">
    <property type="reaction ID" value="UER00203"/>
</dbReference>
<evidence type="ECO:0000259" key="7">
    <source>
        <dbReference type="PROSITE" id="PS51168"/>
    </source>
</evidence>
<dbReference type="PIRSF" id="PIRSF026640">
    <property type="entry name" value="Peripl_chor_mut"/>
    <property type="match status" value="1"/>
</dbReference>
<protein>
    <recommendedName>
        <fullName evidence="2 5">Chorismate mutase</fullName>
        <ecNumber evidence="2 5">5.4.99.5</ecNumber>
    </recommendedName>
</protein>
<dbReference type="Gene3D" id="1.20.59.10">
    <property type="entry name" value="Chorismate mutase"/>
    <property type="match status" value="1"/>
</dbReference>
<keyword evidence="9" id="KW-1185">Reference proteome</keyword>
<evidence type="ECO:0000313" key="8">
    <source>
        <dbReference type="EMBL" id="AKJ67179.1"/>
    </source>
</evidence>
<dbReference type="AlphaFoldDB" id="A0A0G3EME8"/>
<dbReference type="EMBL" id="CP011568">
    <property type="protein sequence ID" value="AKJ67179.1"/>
    <property type="molecule type" value="Genomic_DNA"/>
</dbReference>
<organism evidence="8 9">
    <name type="scientific">Pandoraea thiooxydans</name>
    <dbReference type="NCBI Taxonomy" id="445709"/>
    <lineage>
        <taxon>Bacteria</taxon>
        <taxon>Pseudomonadati</taxon>
        <taxon>Pseudomonadota</taxon>
        <taxon>Betaproteobacteria</taxon>
        <taxon>Burkholderiales</taxon>
        <taxon>Burkholderiaceae</taxon>
        <taxon>Pandoraea</taxon>
    </lineage>
</organism>